<dbReference type="EMBL" id="BAAANY010000033">
    <property type="protein sequence ID" value="GAA1709229.1"/>
    <property type="molecule type" value="Genomic_DNA"/>
</dbReference>
<name>A0ABN2IPQ8_9ACTN</name>
<comment type="caution">
    <text evidence="2">The sequence shown here is derived from an EMBL/GenBank/DDBJ whole genome shotgun (WGS) entry which is preliminary data.</text>
</comment>
<organism evidence="2 3">
    <name type="scientific">Fodinicola feengrottensis</name>
    <dbReference type="NCBI Taxonomy" id="435914"/>
    <lineage>
        <taxon>Bacteria</taxon>
        <taxon>Bacillati</taxon>
        <taxon>Actinomycetota</taxon>
        <taxon>Actinomycetes</taxon>
        <taxon>Mycobacteriales</taxon>
        <taxon>Fodinicola</taxon>
    </lineage>
</organism>
<dbReference type="Proteomes" id="UP001500618">
    <property type="component" value="Unassembled WGS sequence"/>
</dbReference>
<gene>
    <name evidence="2" type="ORF">GCM10009765_68290</name>
</gene>
<evidence type="ECO:0000256" key="1">
    <source>
        <dbReference type="SAM" id="MobiDB-lite"/>
    </source>
</evidence>
<dbReference type="RefSeq" id="WP_163572743.1">
    <property type="nucleotide sequence ID" value="NZ_BAAANY010000033.1"/>
</dbReference>
<evidence type="ECO:0000313" key="3">
    <source>
        <dbReference type="Proteomes" id="UP001500618"/>
    </source>
</evidence>
<proteinExistence type="predicted"/>
<protein>
    <submittedName>
        <fullName evidence="2">Uncharacterized protein</fullName>
    </submittedName>
</protein>
<sequence>MQYVNAGRIHGAYVPPDLYSGQVDANNVPQLRTPLSAADQGRLLDSLYGSDSQDWRDAKAGSSPTEHQGGH</sequence>
<accession>A0ABN2IPQ8</accession>
<feature type="region of interest" description="Disordered" evidence="1">
    <location>
        <begin position="48"/>
        <end position="71"/>
    </location>
</feature>
<keyword evidence="3" id="KW-1185">Reference proteome</keyword>
<reference evidence="2 3" key="1">
    <citation type="journal article" date="2019" name="Int. J. Syst. Evol. Microbiol.">
        <title>The Global Catalogue of Microorganisms (GCM) 10K type strain sequencing project: providing services to taxonomists for standard genome sequencing and annotation.</title>
        <authorList>
            <consortium name="The Broad Institute Genomics Platform"/>
            <consortium name="The Broad Institute Genome Sequencing Center for Infectious Disease"/>
            <person name="Wu L."/>
            <person name="Ma J."/>
        </authorList>
    </citation>
    <scope>NUCLEOTIDE SEQUENCE [LARGE SCALE GENOMIC DNA]</scope>
    <source>
        <strain evidence="2 3">JCM 14718</strain>
    </source>
</reference>
<evidence type="ECO:0000313" key="2">
    <source>
        <dbReference type="EMBL" id="GAA1709229.1"/>
    </source>
</evidence>
<feature type="compositionally biased region" description="Polar residues" evidence="1">
    <location>
        <begin position="62"/>
        <end position="71"/>
    </location>
</feature>